<evidence type="ECO:0000313" key="3">
    <source>
        <dbReference type="Proteomes" id="UP000054561"/>
    </source>
</evidence>
<name>A0A0D9QPA8_PLAFR</name>
<keyword evidence="1" id="KW-0472">Membrane</keyword>
<keyword evidence="1" id="KW-1133">Transmembrane helix</keyword>
<dbReference type="VEuPathDB" id="PlasmoDB:AK88_01634"/>
<keyword evidence="3" id="KW-1185">Reference proteome</keyword>
<proteinExistence type="predicted"/>
<evidence type="ECO:0000313" key="2">
    <source>
        <dbReference type="EMBL" id="KJP88753.1"/>
    </source>
</evidence>
<dbReference type="GeneID" id="24266948"/>
<feature type="transmembrane region" description="Helical" evidence="1">
    <location>
        <begin position="12"/>
        <end position="36"/>
    </location>
</feature>
<dbReference type="EMBL" id="KQ001658">
    <property type="protein sequence ID" value="KJP88753.1"/>
    <property type="molecule type" value="Genomic_DNA"/>
</dbReference>
<reference evidence="2 3" key="1">
    <citation type="submission" date="2014-03" db="EMBL/GenBank/DDBJ databases">
        <title>The Genome Sequence of Plasmodium fragile nilgiri.</title>
        <authorList>
            <consortium name="The Broad Institute Genomics Platform"/>
            <consortium name="The Broad Institute Genome Sequencing Center for Infectious Disease"/>
            <person name="Neafsey D."/>
            <person name="Duraisingh M."/>
            <person name="Young S.K."/>
            <person name="Zeng Q."/>
            <person name="Gargeya S."/>
            <person name="Abouelleil A."/>
            <person name="Alvarado L."/>
            <person name="Chapman S.B."/>
            <person name="Gainer-Dewar J."/>
            <person name="Goldberg J."/>
            <person name="Griggs A."/>
            <person name="Gujja S."/>
            <person name="Hansen M."/>
            <person name="Howarth C."/>
            <person name="Imamovic A."/>
            <person name="Larimer J."/>
            <person name="Pearson M."/>
            <person name="Poon T.W."/>
            <person name="Priest M."/>
            <person name="Roberts A."/>
            <person name="Saif S."/>
            <person name="Shea T."/>
            <person name="Sykes S."/>
            <person name="Wortman J."/>
            <person name="Nusbaum C."/>
            <person name="Birren B."/>
        </authorList>
    </citation>
    <scope>NUCLEOTIDE SEQUENCE [LARGE SCALE GENOMIC DNA]</scope>
    <source>
        <strain evidence="3">nilgiri</strain>
    </source>
</reference>
<organism evidence="2 3">
    <name type="scientific">Plasmodium fragile</name>
    <dbReference type="NCBI Taxonomy" id="5857"/>
    <lineage>
        <taxon>Eukaryota</taxon>
        <taxon>Sar</taxon>
        <taxon>Alveolata</taxon>
        <taxon>Apicomplexa</taxon>
        <taxon>Aconoidasida</taxon>
        <taxon>Haemosporida</taxon>
        <taxon>Plasmodiidae</taxon>
        <taxon>Plasmodium</taxon>
        <taxon>Plasmodium (Plasmodium)</taxon>
    </lineage>
</organism>
<keyword evidence="1" id="KW-0812">Transmembrane</keyword>
<dbReference type="RefSeq" id="XP_012334692.1">
    <property type="nucleotide sequence ID" value="XM_012479269.1"/>
</dbReference>
<dbReference type="Proteomes" id="UP000054561">
    <property type="component" value="Unassembled WGS sequence"/>
</dbReference>
<accession>A0A0D9QPA8</accession>
<dbReference type="AlphaFoldDB" id="A0A0D9QPA8"/>
<evidence type="ECO:0000256" key="1">
    <source>
        <dbReference type="SAM" id="Phobius"/>
    </source>
</evidence>
<gene>
    <name evidence="2" type="ORF">AK88_01634</name>
</gene>
<sequence>MNDMIVCKRKDLLYHIYGCFDVCILSVLFIYVNLLFGGPCDNYAISYIEFKYISYGHFNTNVSVNKIIIEEKVNFEKKHKAPTHKSDILHITNISFTLKHVLTLHGLIFKNIQPNIFYELHQCLSMLYIYINEHSITLMNDFHRNFVTNSRLHENTKVCNNLLAFSKRNSMCNSSLSLVQYNFKENLYVLFVYFM</sequence>
<protein>
    <submittedName>
        <fullName evidence="2">Uncharacterized protein</fullName>
    </submittedName>
</protein>